<feature type="domain" description="Histone methyltransferase Tudor" evidence="6">
    <location>
        <begin position="209"/>
        <end position="249"/>
    </location>
</feature>
<evidence type="ECO:0000256" key="2">
    <source>
        <dbReference type="ARBA" id="ARBA00023242"/>
    </source>
</evidence>
<feature type="compositionally biased region" description="Basic and acidic residues" evidence="3">
    <location>
        <begin position="918"/>
        <end position="928"/>
    </location>
</feature>
<protein>
    <submittedName>
        <fullName evidence="7">Histone-lysine N-methyltransferase SETDB1-A</fullName>
    </submittedName>
</protein>
<evidence type="ECO:0000256" key="1">
    <source>
        <dbReference type="ARBA" id="ARBA00004123"/>
    </source>
</evidence>
<dbReference type="AlphaFoldDB" id="A0AAD3MSV3"/>
<feature type="compositionally biased region" description="Basic and acidic residues" evidence="3">
    <location>
        <begin position="973"/>
        <end position="989"/>
    </location>
</feature>
<evidence type="ECO:0000313" key="7">
    <source>
        <dbReference type="EMBL" id="GLD59242.1"/>
    </source>
</evidence>
<comment type="caution">
    <text evidence="7">The sequence shown here is derived from an EMBL/GenBank/DDBJ whole genome shotgun (WGS) entry which is preliminary data.</text>
</comment>
<dbReference type="InterPro" id="IPR040880">
    <property type="entry name" value="DUF5604"/>
</dbReference>
<dbReference type="Gene3D" id="2.30.30.140">
    <property type="match status" value="4"/>
</dbReference>
<feature type="non-terminal residue" evidence="7">
    <location>
        <position position="1012"/>
    </location>
</feature>
<dbReference type="InterPro" id="IPR041292">
    <property type="entry name" value="Tudor_4"/>
</dbReference>
<dbReference type="GO" id="GO:0005634">
    <property type="term" value="C:nucleus"/>
    <property type="evidence" value="ECO:0007669"/>
    <property type="project" value="UniProtKB-SubCell"/>
</dbReference>
<dbReference type="GO" id="GO:0010629">
    <property type="term" value="P:negative regulation of gene expression"/>
    <property type="evidence" value="ECO:0007669"/>
    <property type="project" value="TreeGrafter"/>
</dbReference>
<feature type="compositionally biased region" description="Basic residues" evidence="3">
    <location>
        <begin position="990"/>
        <end position="1005"/>
    </location>
</feature>
<feature type="compositionally biased region" description="Basic and acidic residues" evidence="3">
    <location>
        <begin position="860"/>
        <end position="879"/>
    </location>
</feature>
<evidence type="ECO:0000259" key="4">
    <source>
        <dbReference type="Pfam" id="PF18300"/>
    </source>
</evidence>
<reference evidence="7" key="1">
    <citation type="submission" date="2022-08" db="EMBL/GenBank/DDBJ databases">
        <title>Genome sequencing of akame (Lates japonicus).</title>
        <authorList>
            <person name="Hashiguchi Y."/>
            <person name="Takahashi H."/>
        </authorList>
    </citation>
    <scope>NUCLEOTIDE SEQUENCE</scope>
    <source>
        <strain evidence="7">Kochi</strain>
    </source>
</reference>
<feature type="region of interest" description="Disordered" evidence="3">
    <location>
        <begin position="941"/>
        <end position="1012"/>
    </location>
</feature>
<comment type="subcellular location">
    <subcellularLocation>
        <location evidence="1">Nucleus</location>
    </subcellularLocation>
</comment>
<accession>A0AAD3MSV3</accession>
<feature type="region of interest" description="Disordered" evidence="3">
    <location>
        <begin position="521"/>
        <end position="580"/>
    </location>
</feature>
<proteinExistence type="predicted"/>
<feature type="domain" description="Histone methyltransferase Tudor" evidence="5">
    <location>
        <begin position="300"/>
        <end position="346"/>
    </location>
</feature>
<dbReference type="GO" id="GO:0070828">
    <property type="term" value="P:heterochromatin organization"/>
    <property type="evidence" value="ECO:0007669"/>
    <property type="project" value="TreeGrafter"/>
</dbReference>
<name>A0AAD3MSV3_LATJO</name>
<feature type="compositionally biased region" description="Polar residues" evidence="3">
    <location>
        <begin position="538"/>
        <end position="571"/>
    </location>
</feature>
<feature type="region of interest" description="Disordered" evidence="3">
    <location>
        <begin position="853"/>
        <end position="928"/>
    </location>
</feature>
<evidence type="ECO:0000313" key="8">
    <source>
        <dbReference type="Proteomes" id="UP001279410"/>
    </source>
</evidence>
<dbReference type="PANTHER" id="PTHR46024">
    <property type="entry name" value="HISTONE-LYSINE N-METHYLTRANSFERASE EGGLESS"/>
    <property type="match status" value="1"/>
</dbReference>
<feature type="region of interest" description="Disordered" evidence="3">
    <location>
        <begin position="62"/>
        <end position="127"/>
    </location>
</feature>
<keyword evidence="8" id="KW-1185">Reference proteome</keyword>
<dbReference type="GO" id="GO:0046974">
    <property type="term" value="F:histone H3K9 methyltransferase activity"/>
    <property type="evidence" value="ECO:0007669"/>
    <property type="project" value="TreeGrafter"/>
</dbReference>
<feature type="compositionally biased region" description="Basic and acidic residues" evidence="3">
    <location>
        <begin position="941"/>
        <end position="957"/>
    </location>
</feature>
<dbReference type="InterPro" id="IPR051516">
    <property type="entry name" value="SETDB_methyltransferase"/>
</dbReference>
<feature type="domain" description="Histone methyltransferase Tudor" evidence="5">
    <location>
        <begin position="757"/>
        <end position="803"/>
    </location>
</feature>
<evidence type="ECO:0000259" key="6">
    <source>
        <dbReference type="Pfam" id="PF18359"/>
    </source>
</evidence>
<dbReference type="EMBL" id="BRZM01000037">
    <property type="protein sequence ID" value="GLD59242.1"/>
    <property type="molecule type" value="Genomic_DNA"/>
</dbReference>
<keyword evidence="2" id="KW-0539">Nucleus</keyword>
<feature type="region of interest" description="Disordered" evidence="3">
    <location>
        <begin position="486"/>
        <end position="507"/>
    </location>
</feature>
<feature type="compositionally biased region" description="Basic and acidic residues" evidence="3">
    <location>
        <begin position="895"/>
        <end position="909"/>
    </location>
</feature>
<feature type="compositionally biased region" description="Polar residues" evidence="3">
    <location>
        <begin position="1"/>
        <end position="25"/>
    </location>
</feature>
<feature type="domain" description="DUF5604" evidence="4">
    <location>
        <begin position="149"/>
        <end position="201"/>
    </location>
</feature>
<sequence length="1012" mass="117444">MDSQDTTTENISASPCESVPSMNETPSKRTQLENGSDSLTLIKKAVVVLTRLPEYKISALRPPTPQQFYSEDELLSSSDSDMEWEPEDDSCDSDFSVSNKKPKTTKLTKSDTTRTPAPPTGTNSNNNAFAHCSHDTTKVHPNLPEEEVKVDMMVLARKRPMRWKRGKIVEILTKEDGRLKYKVSFEEKGKSLVSGHHIAFDNTPKLEQLYVGARVVVRDQDNKFRFQPGILAELPSRKNRLRFLVFMDDHTPVYVGLPFLHLVCRPLEDVLENIPDNHHKCFIKQYLKDWPYPHVTQYRVGQFLNAELNGVPQRCEVQVVDCSLIQVIFQDNQQKEWIYRGSVRLDQHRARILGLNGELLLSQWMKQSQLAESVIMEGDEMEMSKQELQKWIREKVQRSEVISSDVLKKCSRLQSLLERREKQAAQLLKLCKSVVACEETVKKQYSLLGLEYRDTDSDDDINITGSGHTLPSLCESVHSETQVLHSPATNGLTPLIPKRRDNGRKNPLCLKEPVVVLTRLPEASTNTEAKSNTEKKSTPQFNATSSAAKTSTPQTNGNTSAKSNGTETSRPPGSAKGVTPVCIISPHAQTCDKASKTPPDVSEREVKVNMNVLARRRTMKWQRAKITEILTKDGRLKYKVHFLEKGKSLVSGHHIAWDSMPKWEQLFVGARVVVKREADQTHFCPGVLAELPNRKNRMRFLIFIDDHTPVYVALPLFHLVCKPLEEPLDDIPDNTHKDFMKEYVKSWPYPPQTQYRVGQIINAEFEGVQQKCEVLVVDCSLIQVVFQMDQHKEWIYRGSMRLEHMINMREHLELKKEEKQKNKSTSGNYKRENWIAITDFLWDKRTGLAAKTMPHTRRYSSSDRDSRSSYQDRYRDRDRGRRHRHRRSPTYSSSSDRDRDRKGRGHRQEGSYVRSRSRSYDNRSTEHRPFDRRYCEGYRRLDQSRDRDRDRDREPHGAAESYYTRDFSPNMYDYRRGRERERERDESYRRKGSRRKHKRRRRRTRSYSPSSS</sequence>
<evidence type="ECO:0000256" key="3">
    <source>
        <dbReference type="SAM" id="MobiDB-lite"/>
    </source>
</evidence>
<dbReference type="Proteomes" id="UP001279410">
    <property type="component" value="Unassembled WGS sequence"/>
</dbReference>
<organism evidence="7 8">
    <name type="scientific">Lates japonicus</name>
    <name type="common">Japanese lates</name>
    <dbReference type="NCBI Taxonomy" id="270547"/>
    <lineage>
        <taxon>Eukaryota</taxon>
        <taxon>Metazoa</taxon>
        <taxon>Chordata</taxon>
        <taxon>Craniata</taxon>
        <taxon>Vertebrata</taxon>
        <taxon>Euteleostomi</taxon>
        <taxon>Actinopterygii</taxon>
        <taxon>Neopterygii</taxon>
        <taxon>Teleostei</taxon>
        <taxon>Neoteleostei</taxon>
        <taxon>Acanthomorphata</taxon>
        <taxon>Carangaria</taxon>
        <taxon>Carangaria incertae sedis</taxon>
        <taxon>Centropomidae</taxon>
        <taxon>Lates</taxon>
    </lineage>
</organism>
<feature type="domain" description="Histone methyltransferase Tudor" evidence="6">
    <location>
        <begin position="666"/>
        <end position="709"/>
    </location>
</feature>
<dbReference type="Pfam" id="PF18358">
    <property type="entry name" value="Tudor_4"/>
    <property type="match status" value="2"/>
</dbReference>
<feature type="compositionally biased region" description="Acidic residues" evidence="3">
    <location>
        <begin position="70"/>
        <end position="92"/>
    </location>
</feature>
<feature type="region of interest" description="Disordered" evidence="3">
    <location>
        <begin position="1"/>
        <end position="39"/>
    </location>
</feature>
<gene>
    <name evidence="7" type="ORF">AKAME5_001125500</name>
</gene>
<feature type="domain" description="DUF5604" evidence="4">
    <location>
        <begin position="607"/>
        <end position="658"/>
    </location>
</feature>
<dbReference type="InterPro" id="IPR041291">
    <property type="entry name" value="TUDOR_5"/>
</dbReference>
<dbReference type="Pfam" id="PF18300">
    <property type="entry name" value="DUF5604"/>
    <property type="match status" value="2"/>
</dbReference>
<evidence type="ECO:0000259" key="5">
    <source>
        <dbReference type="Pfam" id="PF18358"/>
    </source>
</evidence>
<dbReference type="Pfam" id="PF18359">
    <property type="entry name" value="Tudor_5"/>
    <property type="match status" value="2"/>
</dbReference>
<dbReference type="PANTHER" id="PTHR46024:SF1">
    <property type="entry name" value="HISTONE-LYSINE N-METHYLTRANSFERASE EGGLESS"/>
    <property type="match status" value="1"/>
</dbReference>